<dbReference type="GO" id="GO:0006606">
    <property type="term" value="P:protein import into nucleus"/>
    <property type="evidence" value="ECO:0007669"/>
    <property type="project" value="InterPro"/>
</dbReference>
<dbReference type="InterPro" id="IPR000357">
    <property type="entry name" value="HEAT"/>
</dbReference>
<dbReference type="InterPro" id="IPR016024">
    <property type="entry name" value="ARM-type_fold"/>
</dbReference>
<dbReference type="EMBL" id="OC318603">
    <property type="protein sequence ID" value="CAD7402643.1"/>
    <property type="molecule type" value="Genomic_DNA"/>
</dbReference>
<name>A0A7R9CW77_TIMCR</name>
<feature type="domain" description="Importin subunit beta-1/Transportin-1-like TPR repeats" evidence="9">
    <location>
        <begin position="491"/>
        <end position="638"/>
    </location>
</feature>
<evidence type="ECO:0000256" key="7">
    <source>
        <dbReference type="ARBA" id="ARBA00022990"/>
    </source>
</evidence>
<feature type="domain" description="IPO4/5-like TPR repeats" evidence="10">
    <location>
        <begin position="98"/>
        <end position="259"/>
    </location>
</feature>
<keyword evidence="4" id="KW-0963">Cytoplasm</keyword>
<evidence type="ECO:0000256" key="8">
    <source>
        <dbReference type="ARBA" id="ARBA00023242"/>
    </source>
</evidence>
<dbReference type="InterPro" id="IPR057672">
    <property type="entry name" value="TPR_IPO4/5"/>
</dbReference>
<reference evidence="11" key="1">
    <citation type="submission" date="2020-11" db="EMBL/GenBank/DDBJ databases">
        <authorList>
            <person name="Tran Van P."/>
        </authorList>
    </citation>
    <scope>NUCLEOTIDE SEQUENCE</scope>
</reference>
<organism evidence="11">
    <name type="scientific">Timema cristinae</name>
    <name type="common">Walking stick</name>
    <dbReference type="NCBI Taxonomy" id="61476"/>
    <lineage>
        <taxon>Eukaryota</taxon>
        <taxon>Metazoa</taxon>
        <taxon>Ecdysozoa</taxon>
        <taxon>Arthropoda</taxon>
        <taxon>Hexapoda</taxon>
        <taxon>Insecta</taxon>
        <taxon>Pterygota</taxon>
        <taxon>Neoptera</taxon>
        <taxon>Polyneoptera</taxon>
        <taxon>Phasmatodea</taxon>
        <taxon>Timematodea</taxon>
        <taxon>Timematoidea</taxon>
        <taxon>Timematidae</taxon>
        <taxon>Timema</taxon>
    </lineage>
</organism>
<dbReference type="Pfam" id="PF25780">
    <property type="entry name" value="TPR_IPO5"/>
    <property type="match status" value="1"/>
</dbReference>
<dbReference type="InterPro" id="IPR041389">
    <property type="entry name" value="Importin_rep_6"/>
</dbReference>
<dbReference type="InterPro" id="IPR011989">
    <property type="entry name" value="ARM-like"/>
</dbReference>
<evidence type="ECO:0000256" key="5">
    <source>
        <dbReference type="ARBA" id="ARBA00022737"/>
    </source>
</evidence>
<keyword evidence="3" id="KW-0813">Transport</keyword>
<dbReference type="InterPro" id="IPR041653">
    <property type="entry name" value="Importin_rep_4"/>
</dbReference>
<dbReference type="SUPFAM" id="SSF48371">
    <property type="entry name" value="ARM repeat"/>
    <property type="match status" value="2"/>
</dbReference>
<dbReference type="Gene3D" id="1.25.10.10">
    <property type="entry name" value="Leucine-rich Repeat Variant"/>
    <property type="match status" value="1"/>
</dbReference>
<dbReference type="Pfam" id="PF25574">
    <property type="entry name" value="TPR_IMB1"/>
    <property type="match status" value="1"/>
</dbReference>
<evidence type="ECO:0000256" key="4">
    <source>
        <dbReference type="ARBA" id="ARBA00022490"/>
    </source>
</evidence>
<evidence type="ECO:0000256" key="3">
    <source>
        <dbReference type="ARBA" id="ARBA00022448"/>
    </source>
</evidence>
<dbReference type="InterPro" id="IPR040928">
    <property type="entry name" value="Importin_rep_5"/>
</dbReference>
<dbReference type="Pfam" id="PF18829">
    <property type="entry name" value="Importin_rep_6"/>
    <property type="match status" value="1"/>
</dbReference>
<evidence type="ECO:0000256" key="2">
    <source>
        <dbReference type="ARBA" id="ARBA00004496"/>
    </source>
</evidence>
<dbReference type="InterPro" id="IPR058584">
    <property type="entry name" value="IMB1_TNPO1-like_TPR"/>
</dbReference>
<dbReference type="PANTHER" id="PTHR10527">
    <property type="entry name" value="IMPORTIN BETA"/>
    <property type="match status" value="1"/>
</dbReference>
<comment type="subcellular location">
    <subcellularLocation>
        <location evidence="2">Cytoplasm</location>
    </subcellularLocation>
    <subcellularLocation>
        <location evidence="1">Nucleus</location>
    </subcellularLocation>
</comment>
<keyword evidence="7" id="KW-0007">Acetylation</keyword>
<dbReference type="Pfam" id="PF18816">
    <property type="entry name" value="Importin_rep_5"/>
    <property type="match status" value="1"/>
</dbReference>
<dbReference type="Pfam" id="PF02985">
    <property type="entry name" value="HEAT"/>
    <property type="match status" value="1"/>
</dbReference>
<dbReference type="InterPro" id="IPR040122">
    <property type="entry name" value="Importin_beta"/>
</dbReference>
<dbReference type="GO" id="GO:0005737">
    <property type="term" value="C:cytoplasm"/>
    <property type="evidence" value="ECO:0007669"/>
    <property type="project" value="UniProtKB-SubCell"/>
</dbReference>
<proteinExistence type="predicted"/>
<evidence type="ECO:0000259" key="9">
    <source>
        <dbReference type="Pfam" id="PF25574"/>
    </source>
</evidence>
<keyword evidence="8" id="KW-0539">Nucleus</keyword>
<dbReference type="Pfam" id="PF13513">
    <property type="entry name" value="HEAT_EZ"/>
    <property type="match status" value="1"/>
</dbReference>
<evidence type="ECO:0008006" key="12">
    <source>
        <dbReference type="Google" id="ProtNLM"/>
    </source>
</evidence>
<evidence type="ECO:0000259" key="10">
    <source>
        <dbReference type="Pfam" id="PF25780"/>
    </source>
</evidence>
<accession>A0A7R9CW77</accession>
<keyword evidence="5" id="KW-0677">Repeat</keyword>
<evidence type="ECO:0000256" key="6">
    <source>
        <dbReference type="ARBA" id="ARBA00022927"/>
    </source>
</evidence>
<dbReference type="GO" id="GO:0005634">
    <property type="term" value="C:nucleus"/>
    <property type="evidence" value="ECO:0007669"/>
    <property type="project" value="UniProtKB-SubCell"/>
</dbReference>
<gene>
    <name evidence="11" type="ORF">TCEB3V08_LOCUS6591</name>
</gene>
<sequence length="1111" mass="124715">MAANQEQFHLLLNTLLSTDNTIRSGAEDTYNNLPVGSKVTYLLAALHNATMSEEAKQMAAVLLRRVFSSEFLEFYPKLPPDDQKVLKEQVLLAVQQEQSESIRKKVCDMAAEVARNLIDDDGNNQWPEFLNFLFQCSNSPLPQMKESALRMFTSVPGVFGNQQANYLDIIKQMIQKALVDTTSYEVRFQAVRAVSAFILLHEKEIPIQKHFHDVLPGFMQVVLESVEKQDDDALLKCLIDLSETTPKFLRMQLDAILELCMKIVSNEDMPDSWRHLALEVIVTMSETAPAMLRKVGAKYIPLLVPIILKMMTDIEDEPDWSISDEIVDEDNDSNTVVAESALDRLACGLGGKTIMPLIEQNIPSMLANTDWKYRHAALMALSAVGEGCHKQMETSLPQIMNGVLNFLGDPHPRVRYASCNAIGQMSTDFAPVFEKKFHDRVVPGLLMVLDDNDNPRVQAHAGAALVNFSEDCPKNILTTYLDAIMGKLESILTAKFKELVEKGTKLVLEQVVTTIASVADTSEEQFVAYYDRLMPCLKYIISNANTEDLKMLRGKAIECVSLIGLAVGAEKFMRDASEVMDMLLKTQTEGGDLPDDDPQTSYLISAWARICKILGKQFEQYLPLVMGPVMKAASMKPEVALLDNDDMQGVEGDLDWQFVSLGEQQNFGIKTSGLEDKASACEMLVCYARELKDGFADYAETVVKLMVPMLKFYFHDGVRTAAAESLPYLLDCGKIKGPEYLQGMWNYIYPELLKAIDTEPENEVLAEHMYSLAKLSNTLVVLSSTAEDGEIECIETLGNGCLTEAAMAELLKILNKLMLEHFNKAVARQEKRKDEDYDEVVEEQLANEDDEDVYILSKIADIIHSLFLSYKSDFFPYFDQIVNHFVKCLSPEMPWSDHQWALCIFDDVIEYGGPNCVKYQQHFLGPLLSYLSDEKAEVRQAAVYGWGALAQFGGESFAEAVPRLVKIITDPESRTIENINPTENAISAITKILKYNSSRLNVQELLPHWLSWLPVWEDMDEAPHVYGYLCDLIEANHPLVLGNNHENLPKLIAIIAEAFARDAINVDHTEAKRMISLIRQVQGNENMFQACIGQLSVEQQQALHEVLSGTN</sequence>
<protein>
    <recommendedName>
        <fullName evidence="12">Importin-5</fullName>
    </recommendedName>
</protein>
<dbReference type="AlphaFoldDB" id="A0A7R9CW77"/>
<keyword evidence="6" id="KW-0653">Protein transport</keyword>
<dbReference type="Pfam" id="PF18808">
    <property type="entry name" value="Importin_rep_4"/>
    <property type="match status" value="1"/>
</dbReference>
<evidence type="ECO:0000313" key="11">
    <source>
        <dbReference type="EMBL" id="CAD7402643.1"/>
    </source>
</evidence>
<evidence type="ECO:0000256" key="1">
    <source>
        <dbReference type="ARBA" id="ARBA00004123"/>
    </source>
</evidence>